<keyword evidence="6 7" id="KW-0998">Cell outer membrane</keyword>
<dbReference type="InterPro" id="IPR012910">
    <property type="entry name" value="Plug_dom"/>
</dbReference>
<dbReference type="Pfam" id="PF07715">
    <property type="entry name" value="Plug"/>
    <property type="match status" value="1"/>
</dbReference>
<dbReference type="AlphaFoldDB" id="W7YR20"/>
<protein>
    <submittedName>
        <fullName evidence="9">Outer membrane cobalamin receptor protein</fullName>
    </submittedName>
</protein>
<reference evidence="9 10" key="1">
    <citation type="journal article" date="2014" name="Genome Announc.">
        <title>Draft Genome Sequence of Cytophaga fermentans JCM 21142T, a Facultative Anaerobe Isolated from Marine Mud.</title>
        <authorList>
            <person name="Starns D."/>
            <person name="Oshima K."/>
            <person name="Suda W."/>
            <person name="Iino T."/>
            <person name="Yuki M."/>
            <person name="Inoue J."/>
            <person name="Kitamura K."/>
            <person name="Iida T."/>
            <person name="Darby A."/>
            <person name="Hattori M."/>
            <person name="Ohkuma M."/>
        </authorList>
    </citation>
    <scope>NUCLEOTIDE SEQUENCE [LARGE SCALE GENOMIC DNA]</scope>
    <source>
        <strain evidence="9 10">JCM 21142</strain>
    </source>
</reference>
<evidence type="ECO:0000313" key="10">
    <source>
        <dbReference type="Proteomes" id="UP000019402"/>
    </source>
</evidence>
<dbReference type="RefSeq" id="WP_044213977.1">
    <property type="nucleotide sequence ID" value="NZ_BAMD01000059.1"/>
</dbReference>
<evidence type="ECO:0000256" key="5">
    <source>
        <dbReference type="ARBA" id="ARBA00023136"/>
    </source>
</evidence>
<keyword evidence="5 7" id="KW-0472">Membrane</keyword>
<dbReference type="InterPro" id="IPR037066">
    <property type="entry name" value="Plug_dom_sf"/>
</dbReference>
<dbReference type="Gene3D" id="2.40.170.20">
    <property type="entry name" value="TonB-dependent receptor, beta-barrel domain"/>
    <property type="match status" value="1"/>
</dbReference>
<evidence type="ECO:0000259" key="8">
    <source>
        <dbReference type="Pfam" id="PF07715"/>
    </source>
</evidence>
<dbReference type="STRING" id="869213.GCA_000517085_01359"/>
<dbReference type="GO" id="GO:0009279">
    <property type="term" value="C:cell outer membrane"/>
    <property type="evidence" value="ECO:0007669"/>
    <property type="project" value="UniProtKB-SubCell"/>
</dbReference>
<accession>W7YR20</accession>
<comment type="caution">
    <text evidence="9">The sequence shown here is derived from an EMBL/GenBank/DDBJ whole genome shotgun (WGS) entry which is preliminary data.</text>
</comment>
<dbReference type="InterPro" id="IPR008969">
    <property type="entry name" value="CarboxyPept-like_regulatory"/>
</dbReference>
<dbReference type="InterPro" id="IPR023997">
    <property type="entry name" value="TonB-dep_OMP_SusC/RagA_CS"/>
</dbReference>
<dbReference type="PROSITE" id="PS52016">
    <property type="entry name" value="TONB_DEPENDENT_REC_3"/>
    <property type="match status" value="1"/>
</dbReference>
<sequence length="1022" mass="112437">MKKNDEKSRKLIVLGLIIFFLPAFMWAQNISITGIVSDSSGEPVPGVSIVLEGTTIGTISNTDGAYSLEVPETGRLLFSFIGFKNQAIPIDGKNVVNVVLIEDTENLEEIVVVGYGTQRKEAVTGSVSSVRGDIVREMPSANVSQALQGRVAGVQLAQTSTKPGADMQIRIRGVRSLNASNDPLVVLDGIPFAGSIGDISPSNIKSMDILKDASATAIYGSRGANGVIMITTNKGTKGQEAQISYNGYYGVKTVFGEYPMMNGADFAKLREAAGIYDNTLDESDDVNTDWQDLLYANGMVTSHDVGINGGTEKSSYSFGVGYYKEEAVLPGQDYNRISIRGSIDQEIGEFIKVGMTTNSNHAINNGSNLGVYGTLNSSPLVNPYNQDGSIKRVFSMPLDDQWTYTRKTVNALGDSWIDQTKATSSYNSIFAEVKIPGVEGLKYRMNVGLNYRQSNSGDYNGKGVFQVNEDTKSSASVSHSNTTSWAVENVISYDKHFGSHSLNVVGLYSAEEELYSKSHVSATDIPSDAFQFYNLGRANDQPIVDPSKQGYYKSGLKSYMARVMYGYDNRYMVSLSYRTDGSSRLAEGHKWVSYPAVSVGWNMANESFMDQLDIVNSLKLRVGYGVASNQSVDPYSTLGLLDSRPYNFGSDFRTGLYVNELPNPELGWEYTSTMNYGVDFTMLNARLSGTIEYYVAKTSDLLFRVGLPQTSGSDNYMANIGESENKGFELSLDGVILDNYNGWTWSVGVNLYANRNKLTKLASGQTEDRDNWWFVGKPIDVIYDYEAVGLWNTTDPDYQYLEQYEPGGNEGMIKVKYTGEYNSDGSPVRAIGPEDRQVMSMEPDFMGGFNTNVSYKGFDLSMVGAFQKGGLLIATPYGSRGYLNILTGRRGNIDVDYWTEDNKNATFPKPGGIGGDSPRYLNSLSYFDASYLKVRTITLGYTFQQDFIKKIGINKLRLYATAQNPFVLFSPFNDESGMDPETNSYANENAAVAFDDKQKRLLTIGTNTPTTRNYLFGINVTF</sequence>
<dbReference type="NCBIfam" id="TIGR04057">
    <property type="entry name" value="SusC_RagA_signa"/>
    <property type="match status" value="1"/>
</dbReference>
<keyword evidence="4 7" id="KW-0812">Transmembrane</keyword>
<dbReference type="OrthoDB" id="1109192at2"/>
<keyword evidence="2 7" id="KW-0813">Transport</keyword>
<dbReference type="InterPro" id="IPR023996">
    <property type="entry name" value="TonB-dep_OMP_SusC/RagA"/>
</dbReference>
<evidence type="ECO:0000256" key="6">
    <source>
        <dbReference type="ARBA" id="ARBA00023237"/>
    </source>
</evidence>
<dbReference type="InterPro" id="IPR039426">
    <property type="entry name" value="TonB-dep_rcpt-like"/>
</dbReference>
<feature type="domain" description="TonB-dependent receptor plug" evidence="8">
    <location>
        <begin position="120"/>
        <end position="227"/>
    </location>
</feature>
<dbReference type="FunFam" id="2.170.130.10:FF:000008">
    <property type="entry name" value="SusC/RagA family TonB-linked outer membrane protein"/>
    <property type="match status" value="1"/>
</dbReference>
<organism evidence="9 10">
    <name type="scientific">Saccharicrinis fermentans DSM 9555 = JCM 21142</name>
    <dbReference type="NCBI Taxonomy" id="869213"/>
    <lineage>
        <taxon>Bacteria</taxon>
        <taxon>Pseudomonadati</taxon>
        <taxon>Bacteroidota</taxon>
        <taxon>Bacteroidia</taxon>
        <taxon>Marinilabiliales</taxon>
        <taxon>Marinilabiliaceae</taxon>
        <taxon>Saccharicrinis</taxon>
    </lineage>
</organism>
<name>W7YR20_9BACT</name>
<dbReference type="Pfam" id="PF13715">
    <property type="entry name" value="CarbopepD_reg_2"/>
    <property type="match status" value="1"/>
</dbReference>
<evidence type="ECO:0000256" key="4">
    <source>
        <dbReference type="ARBA" id="ARBA00022692"/>
    </source>
</evidence>
<comment type="similarity">
    <text evidence="7">Belongs to the TonB-dependent receptor family.</text>
</comment>
<dbReference type="SUPFAM" id="SSF49464">
    <property type="entry name" value="Carboxypeptidase regulatory domain-like"/>
    <property type="match status" value="1"/>
</dbReference>
<keyword evidence="3 7" id="KW-1134">Transmembrane beta strand</keyword>
<evidence type="ECO:0000256" key="1">
    <source>
        <dbReference type="ARBA" id="ARBA00004571"/>
    </source>
</evidence>
<evidence type="ECO:0000256" key="3">
    <source>
        <dbReference type="ARBA" id="ARBA00022452"/>
    </source>
</evidence>
<dbReference type="eggNOG" id="COG1629">
    <property type="taxonomic scope" value="Bacteria"/>
</dbReference>
<dbReference type="SUPFAM" id="SSF56935">
    <property type="entry name" value="Porins"/>
    <property type="match status" value="1"/>
</dbReference>
<evidence type="ECO:0000256" key="2">
    <source>
        <dbReference type="ARBA" id="ARBA00022448"/>
    </source>
</evidence>
<dbReference type="Gene3D" id="2.170.130.10">
    <property type="entry name" value="TonB-dependent receptor, plug domain"/>
    <property type="match status" value="1"/>
</dbReference>
<comment type="subcellular location">
    <subcellularLocation>
        <location evidence="1 7">Cell outer membrane</location>
        <topology evidence="1 7">Multi-pass membrane protein</topology>
    </subcellularLocation>
</comment>
<dbReference type="Gene3D" id="2.60.40.1120">
    <property type="entry name" value="Carboxypeptidase-like, regulatory domain"/>
    <property type="match status" value="1"/>
</dbReference>
<keyword evidence="10" id="KW-1185">Reference proteome</keyword>
<keyword evidence="9" id="KW-0675">Receptor</keyword>
<evidence type="ECO:0000313" key="9">
    <source>
        <dbReference type="EMBL" id="GAF04874.1"/>
    </source>
</evidence>
<dbReference type="Proteomes" id="UP000019402">
    <property type="component" value="Unassembled WGS sequence"/>
</dbReference>
<gene>
    <name evidence="9" type="ORF">JCM21142_93596</name>
</gene>
<dbReference type="InterPro" id="IPR036942">
    <property type="entry name" value="Beta-barrel_TonB_sf"/>
</dbReference>
<dbReference type="NCBIfam" id="TIGR04056">
    <property type="entry name" value="OMP_RagA_SusC"/>
    <property type="match status" value="1"/>
</dbReference>
<dbReference type="EMBL" id="BAMD01000059">
    <property type="protein sequence ID" value="GAF04874.1"/>
    <property type="molecule type" value="Genomic_DNA"/>
</dbReference>
<proteinExistence type="inferred from homology"/>
<evidence type="ECO:0000256" key="7">
    <source>
        <dbReference type="PROSITE-ProRule" id="PRU01360"/>
    </source>
</evidence>